<keyword evidence="10" id="KW-0998">Cell outer membrane</keyword>
<keyword evidence="7" id="KW-0406">Ion transport</keyword>
<dbReference type="InterPro" id="IPR001702">
    <property type="entry name" value="Porin_Gram-ve"/>
</dbReference>
<reference evidence="12" key="1">
    <citation type="submission" date="2015-06" db="EMBL/GenBank/DDBJ databases">
        <authorList>
            <person name="Joergensen T."/>
        </authorList>
    </citation>
    <scope>NUCLEOTIDE SEQUENCE</scope>
    <source>
        <plasmid evidence="12">pRGRH0358</plasmid>
    </source>
</reference>
<dbReference type="GO" id="GO:0015288">
    <property type="term" value="F:porin activity"/>
    <property type="evidence" value="ECO:0007669"/>
    <property type="project" value="UniProtKB-KW"/>
</dbReference>
<comment type="subunit">
    <text evidence="2">Homotrimer.</text>
</comment>
<dbReference type="Gene3D" id="2.40.160.10">
    <property type="entry name" value="Porin"/>
    <property type="match status" value="1"/>
</dbReference>
<dbReference type="AlphaFoldDB" id="A0A0H5PZ31"/>
<geneLocation type="plasmid" evidence="12">
    <name>pRGRH0358</name>
</geneLocation>
<dbReference type="InterPro" id="IPR033900">
    <property type="entry name" value="Gram_neg_porin_domain"/>
</dbReference>
<keyword evidence="8" id="KW-0626">Porin</keyword>
<evidence type="ECO:0000259" key="11">
    <source>
        <dbReference type="Pfam" id="PF13609"/>
    </source>
</evidence>
<dbReference type="InterPro" id="IPR023614">
    <property type="entry name" value="Porin_dom_sf"/>
</dbReference>
<keyword evidence="12" id="KW-0614">Plasmid</keyword>
<dbReference type="GO" id="GO:0034220">
    <property type="term" value="P:monoatomic ion transmembrane transport"/>
    <property type="evidence" value="ECO:0007669"/>
    <property type="project" value="InterPro"/>
</dbReference>
<dbReference type="PRINTS" id="PR00184">
    <property type="entry name" value="NEISSPPORIN"/>
</dbReference>
<dbReference type="InterPro" id="IPR002299">
    <property type="entry name" value="Porin_Neis"/>
</dbReference>
<comment type="subcellular location">
    <subcellularLocation>
        <location evidence="1">Membrane</location>
        <topology evidence="1">Multi-pass membrane protein</topology>
    </subcellularLocation>
</comment>
<keyword evidence="4" id="KW-1134">Transmembrane beta strand</keyword>
<dbReference type="EMBL" id="LN853021">
    <property type="protein sequence ID" value="CRY94798.1"/>
    <property type="molecule type" value="Genomic_DNA"/>
</dbReference>
<evidence type="ECO:0000256" key="7">
    <source>
        <dbReference type="ARBA" id="ARBA00023065"/>
    </source>
</evidence>
<evidence type="ECO:0000256" key="4">
    <source>
        <dbReference type="ARBA" id="ARBA00022452"/>
    </source>
</evidence>
<proteinExistence type="predicted"/>
<dbReference type="GO" id="GO:0046930">
    <property type="term" value="C:pore complex"/>
    <property type="evidence" value="ECO:0007669"/>
    <property type="project" value="UniProtKB-KW"/>
</dbReference>
<keyword evidence="3" id="KW-0813">Transport</keyword>
<evidence type="ECO:0000256" key="3">
    <source>
        <dbReference type="ARBA" id="ARBA00022448"/>
    </source>
</evidence>
<keyword evidence="6" id="KW-0732">Signal</keyword>
<organism evidence="12">
    <name type="scientific">uncultured prokaryote</name>
    <dbReference type="NCBI Taxonomy" id="198431"/>
    <lineage>
        <taxon>unclassified sequences</taxon>
        <taxon>environmental samples</taxon>
    </lineage>
</organism>
<dbReference type="SUPFAM" id="SSF56935">
    <property type="entry name" value="Porins"/>
    <property type="match status" value="1"/>
</dbReference>
<dbReference type="PANTHER" id="PTHR34501:SF9">
    <property type="entry name" value="MAJOR OUTER MEMBRANE PROTEIN P.IA"/>
    <property type="match status" value="1"/>
</dbReference>
<dbReference type="CDD" id="cd00342">
    <property type="entry name" value="gram_neg_porins"/>
    <property type="match status" value="1"/>
</dbReference>
<dbReference type="PRINTS" id="PR00182">
    <property type="entry name" value="ECOLNEIPORIN"/>
</dbReference>
<evidence type="ECO:0000256" key="6">
    <source>
        <dbReference type="ARBA" id="ARBA00022729"/>
    </source>
</evidence>
<reference evidence="12" key="2">
    <citation type="submission" date="2015-07" db="EMBL/GenBank/DDBJ databases">
        <title>Plasmids, circular viruses and viroids from rat gut.</title>
        <authorList>
            <person name="Jorgensen T.J."/>
            <person name="Hansen M.A."/>
            <person name="Xu Z."/>
            <person name="Tabak M.A."/>
            <person name="Sorensen S.J."/>
            <person name="Hansen L.H."/>
        </authorList>
    </citation>
    <scope>NUCLEOTIDE SEQUENCE</scope>
    <source>
        <plasmid evidence="12">pRGRH0358</plasmid>
    </source>
</reference>
<dbReference type="Pfam" id="PF13609">
    <property type="entry name" value="Porin_4"/>
    <property type="match status" value="1"/>
</dbReference>
<evidence type="ECO:0000313" key="12">
    <source>
        <dbReference type="EMBL" id="CRY94798.1"/>
    </source>
</evidence>
<protein>
    <recommendedName>
        <fullName evidence="11">Porin domain-containing protein</fullName>
    </recommendedName>
</protein>
<dbReference type="PANTHER" id="PTHR34501">
    <property type="entry name" value="PROTEIN YDDL-RELATED"/>
    <property type="match status" value="1"/>
</dbReference>
<dbReference type="InterPro" id="IPR050298">
    <property type="entry name" value="Gram-neg_bact_OMP"/>
</dbReference>
<evidence type="ECO:0000256" key="5">
    <source>
        <dbReference type="ARBA" id="ARBA00022692"/>
    </source>
</evidence>
<feature type="domain" description="Porin" evidence="11">
    <location>
        <begin position="8"/>
        <end position="365"/>
    </location>
</feature>
<keyword evidence="5" id="KW-0812">Transmembrane</keyword>
<name>A0A0H5PZ31_9ZZZZ</name>
<accession>A0A0H5PZ31</accession>
<sequence>MFKKSLIAVAAMTAFAGSAMAADVNLYGLVDYGFQYEAVDQGSEQFEKHGFSLKSGMNSGSRFGLKGTEDLGNGYKVGFVLENGFNADDGTLGDGGRLFGREAQLYLTSEYGTLSFGRVGKLMSANGTYGLMGNYSVFSGGWGSHIGGKYFHVSDWGRMDNTITYVSPKFGGLTAYAQYSFQPDTKEVHGNGTAVEGKSTADRNASVAMTYEAGNLKLIGIAQLNKWSNLSRGTGSSTDWREKKDGYNFLLGANYDFGVAKVYATGEYAKHMRIKASDNKTLMGLAGSFSDFNMATGYVDGHSFTLGTDIPAFGGVVKADLGYRYSECVVNGKNDYEEIGLGLGYAYNLSKRTSVYVGGAYVKADLGKIHSNADTDNLKAYEVVGGLVHKF</sequence>
<evidence type="ECO:0000256" key="2">
    <source>
        <dbReference type="ARBA" id="ARBA00011233"/>
    </source>
</evidence>
<evidence type="ECO:0000256" key="9">
    <source>
        <dbReference type="ARBA" id="ARBA00023136"/>
    </source>
</evidence>
<evidence type="ECO:0000256" key="8">
    <source>
        <dbReference type="ARBA" id="ARBA00023114"/>
    </source>
</evidence>
<evidence type="ECO:0000256" key="10">
    <source>
        <dbReference type="ARBA" id="ARBA00023237"/>
    </source>
</evidence>
<keyword evidence="9" id="KW-0472">Membrane</keyword>
<evidence type="ECO:0000256" key="1">
    <source>
        <dbReference type="ARBA" id="ARBA00004141"/>
    </source>
</evidence>